<dbReference type="Proteomes" id="UP000198804">
    <property type="component" value="Unassembled WGS sequence"/>
</dbReference>
<feature type="signal peptide" evidence="1">
    <location>
        <begin position="1"/>
        <end position="29"/>
    </location>
</feature>
<organism evidence="2 3">
    <name type="scientific">Methylorubrum salsuginis</name>
    <dbReference type="NCBI Taxonomy" id="414703"/>
    <lineage>
        <taxon>Bacteria</taxon>
        <taxon>Pseudomonadati</taxon>
        <taxon>Pseudomonadota</taxon>
        <taxon>Alphaproteobacteria</taxon>
        <taxon>Hyphomicrobiales</taxon>
        <taxon>Methylobacteriaceae</taxon>
        <taxon>Methylorubrum</taxon>
    </lineage>
</organism>
<accession>A0A1I3Y530</accession>
<dbReference type="AlphaFoldDB" id="A0A1I3Y530"/>
<reference evidence="3" key="1">
    <citation type="submission" date="2016-10" db="EMBL/GenBank/DDBJ databases">
        <authorList>
            <person name="Varghese N."/>
            <person name="Submissions S."/>
        </authorList>
    </citation>
    <scope>NUCLEOTIDE SEQUENCE [LARGE SCALE GENOMIC DNA]</scope>
    <source>
        <strain evidence="3">CGMCC 1.6474</strain>
    </source>
</reference>
<evidence type="ECO:0000313" key="3">
    <source>
        <dbReference type="Proteomes" id="UP000198804"/>
    </source>
</evidence>
<evidence type="ECO:0000313" key="2">
    <source>
        <dbReference type="EMBL" id="SFK26872.1"/>
    </source>
</evidence>
<protein>
    <submittedName>
        <fullName evidence="2">Uncharacterized protein</fullName>
    </submittedName>
</protein>
<keyword evidence="1" id="KW-0732">Signal</keyword>
<name>A0A1I3Y530_9HYPH</name>
<proteinExistence type="predicted"/>
<evidence type="ECO:0000256" key="1">
    <source>
        <dbReference type="SAM" id="SignalP"/>
    </source>
</evidence>
<sequence length="128" mass="13882">MWLGLPIHASLKTSCAAALVALISLPAGAKQLCGRQVLPFDAMLAAIKSDPGTEVVRDTASFVQIDDQKRRIAWTLWRAKEHQPAAYQCLRIIEVGGHTEIHVSAECNGWPPSCQDLVGRLLSETAPP</sequence>
<dbReference type="RefSeq" id="WP_244535222.1">
    <property type="nucleotide sequence ID" value="NZ_FOSV01000001.1"/>
</dbReference>
<feature type="chain" id="PRO_5011779147" evidence="1">
    <location>
        <begin position="30"/>
        <end position="128"/>
    </location>
</feature>
<gene>
    <name evidence="2" type="ORF">SAMN04488125_10148</name>
</gene>
<dbReference type="EMBL" id="FOSV01000001">
    <property type="protein sequence ID" value="SFK26872.1"/>
    <property type="molecule type" value="Genomic_DNA"/>
</dbReference>
<keyword evidence="3" id="KW-1185">Reference proteome</keyword>